<feature type="region of interest" description="Disordered" evidence="5">
    <location>
        <begin position="1"/>
        <end position="37"/>
    </location>
</feature>
<feature type="domain" description="TEX10-like TPR repeats" evidence="7">
    <location>
        <begin position="556"/>
        <end position="647"/>
    </location>
</feature>
<evidence type="ECO:0000256" key="5">
    <source>
        <dbReference type="SAM" id="MobiDB-lite"/>
    </source>
</evidence>
<dbReference type="InterPro" id="IPR024679">
    <property type="entry name" value="Ipi1_N"/>
</dbReference>
<dbReference type="FunFam" id="1.25.10.10:FF:000348">
    <property type="entry name" value="uncharacterized protein LOC106763108 isoform X2"/>
    <property type="match status" value="1"/>
</dbReference>
<comment type="subcellular location">
    <subcellularLocation>
        <location evidence="1">Nucleus</location>
        <location evidence="1">Nucleolus</location>
    </subcellularLocation>
    <subcellularLocation>
        <location evidence="2">Nucleus</location>
        <location evidence="2">Nucleoplasm</location>
    </subcellularLocation>
</comment>
<comment type="caution">
    <text evidence="8">The sequence shown here is derived from an EMBL/GenBank/DDBJ whole genome shotgun (WGS) entry which is preliminary data.</text>
</comment>
<dbReference type="InterPro" id="IPR016024">
    <property type="entry name" value="ARM-type_fold"/>
</dbReference>
<feature type="domain" description="Pre-rRNA-processing protein Ipi1 N-terminal" evidence="6">
    <location>
        <begin position="147"/>
        <end position="213"/>
    </location>
</feature>
<keyword evidence="9" id="KW-1185">Reference proteome</keyword>
<dbReference type="SUPFAM" id="SSF48371">
    <property type="entry name" value="ARM repeat"/>
    <property type="match status" value="1"/>
</dbReference>
<dbReference type="Gene3D" id="1.25.10.10">
    <property type="entry name" value="Leucine-rich Repeat Variant"/>
    <property type="match status" value="1"/>
</dbReference>
<sequence>MVRSKPPSSKKPKKKGIDFKKVKRHVGRKLPPPKNATSTEIKTKAIVLPEQTMVADRTDMAVSKKGLTLRELLQQSSHYNSKFRRAALNGIRDLIMKHPLELKTHKLAIIEKLRERICDSDKAVREVLYNIFDSVIFKSLKEDIKGPTVALLMAYIFNAMTHMTVEIRLSAFKFFRLLVHSYPSSFFMHSDKVLDHYVDILRNSQIYLQEKNQLSSILSGLEHCLSLYTNKTTDTDDTINSQKKSTAGKWLLHAYRESSEEPIGRSGYSSNFDKIENLIPVLVNCFEESMSLFSTTPDAISQSFKILSYILQCLYSASDVLVKNSNMLKEYPRSSILVHLRKILEGFPFGLKNDLTDKVDEEFFILNVKISEVYLLLGGWMGPMSYMANKFLYFIERTMLDKAGIRLNKKNEDNLASLLAYMPELISHVTNDWKDRLLEAFTSAYKECNVESKLMLAYLSCVEEMLLPDKGRSIPGVPDYVFLVHYQIEWIRELPRVLLHLGDKFLSVKENTSKEESAKKEQHLLMLGQYMQVILNLLLRVGQTNVPTSPLAAEYDTIQLSLGDFFNAKPKGIFMKIPCECQALAVSCLYYFSSLTPALLKSLSSCCLCEGLDPVMLFKIIEVLHSAYRANHLHLSEHLGFLLTLISHFRIYPETAAVKTLNQDLFKTTTRHVLTYLSQMGDGSILLKMLWGPLSEEIARKPALANMHGLMQMVVGLDMRLSKLSASEVHDLAGWVFSYTITSSIYLPKRTGQIAESENTQTFRYLLKPCIRLFLASSKLLSLVLDLFNPFISGENDDAFTMEPARKVQIAIYVLTIMHDEIRSQINHFSSGSLFKGVFQNIIDLLEADYLTLAFDEMRGLRLEFEQLKTRICTSN</sequence>
<reference evidence="8" key="1">
    <citation type="journal article" date="2022" name="Cell">
        <title>Repeat-based holocentromeres influence genome architecture and karyotype evolution.</title>
        <authorList>
            <person name="Hofstatter P.G."/>
            <person name="Thangavel G."/>
            <person name="Lux T."/>
            <person name="Neumann P."/>
            <person name="Vondrak T."/>
            <person name="Novak P."/>
            <person name="Zhang M."/>
            <person name="Costa L."/>
            <person name="Castellani M."/>
            <person name="Scott A."/>
            <person name="Toegelov H."/>
            <person name="Fuchs J."/>
            <person name="Mata-Sucre Y."/>
            <person name="Dias Y."/>
            <person name="Vanzela A.L.L."/>
            <person name="Huettel B."/>
            <person name="Almeida C.C.S."/>
            <person name="Simkova H."/>
            <person name="Souza G."/>
            <person name="Pedrosa-Harand A."/>
            <person name="Macas J."/>
            <person name="Mayer K.F.X."/>
            <person name="Houben A."/>
            <person name="Marques A."/>
        </authorList>
    </citation>
    <scope>NUCLEOTIDE SEQUENCE</scope>
    <source>
        <strain evidence="8">RhyBre1mFocal</strain>
    </source>
</reference>
<organism evidence="8 9">
    <name type="scientific">Rhynchospora breviuscula</name>
    <dbReference type="NCBI Taxonomy" id="2022672"/>
    <lineage>
        <taxon>Eukaryota</taxon>
        <taxon>Viridiplantae</taxon>
        <taxon>Streptophyta</taxon>
        <taxon>Embryophyta</taxon>
        <taxon>Tracheophyta</taxon>
        <taxon>Spermatophyta</taxon>
        <taxon>Magnoliopsida</taxon>
        <taxon>Liliopsida</taxon>
        <taxon>Poales</taxon>
        <taxon>Cyperaceae</taxon>
        <taxon>Cyperoideae</taxon>
        <taxon>Rhynchosporeae</taxon>
        <taxon>Rhynchospora</taxon>
    </lineage>
</organism>
<dbReference type="AlphaFoldDB" id="A0A9Q0HV39"/>
<evidence type="ECO:0000256" key="1">
    <source>
        <dbReference type="ARBA" id="ARBA00004604"/>
    </source>
</evidence>
<dbReference type="OrthoDB" id="361362at2759"/>
<evidence type="ECO:0000313" key="8">
    <source>
        <dbReference type="EMBL" id="KAJ1699506.1"/>
    </source>
</evidence>
<accession>A0A9Q0HV39</accession>
<evidence type="ECO:0000313" key="9">
    <source>
        <dbReference type="Proteomes" id="UP001151287"/>
    </source>
</evidence>
<dbReference type="PANTHER" id="PTHR16056">
    <property type="entry name" value="REGULATOR OF MICROTUBULE DYNAMICS PROTEIN"/>
    <property type="match status" value="1"/>
</dbReference>
<evidence type="ECO:0000259" key="7">
    <source>
        <dbReference type="Pfam" id="PF25781"/>
    </source>
</evidence>
<evidence type="ECO:0008006" key="10">
    <source>
        <dbReference type="Google" id="ProtNLM"/>
    </source>
</evidence>
<dbReference type="Pfam" id="PF12333">
    <property type="entry name" value="Ipi1_N"/>
    <property type="match status" value="1"/>
</dbReference>
<protein>
    <recommendedName>
        <fullName evidence="10">Testis-expressed sequence 10 protein</fullName>
    </recommendedName>
</protein>
<comment type="similarity">
    <text evidence="3">Belongs to the IPI1/TEX10 family.</text>
</comment>
<dbReference type="GO" id="GO:0005634">
    <property type="term" value="C:nucleus"/>
    <property type="evidence" value="ECO:0007669"/>
    <property type="project" value="UniProtKB-SubCell"/>
</dbReference>
<dbReference type="InterPro" id="IPR011989">
    <property type="entry name" value="ARM-like"/>
</dbReference>
<dbReference type="EMBL" id="JAMQYH010000002">
    <property type="protein sequence ID" value="KAJ1699506.1"/>
    <property type="molecule type" value="Genomic_DNA"/>
</dbReference>
<dbReference type="Proteomes" id="UP001151287">
    <property type="component" value="Unassembled WGS sequence"/>
</dbReference>
<dbReference type="PANTHER" id="PTHR16056:SF2">
    <property type="entry name" value="TESTIS-EXPRESSED PROTEIN 10"/>
    <property type="match status" value="1"/>
</dbReference>
<evidence type="ECO:0000256" key="2">
    <source>
        <dbReference type="ARBA" id="ARBA00004642"/>
    </source>
</evidence>
<evidence type="ECO:0000259" key="6">
    <source>
        <dbReference type="Pfam" id="PF12333"/>
    </source>
</evidence>
<gene>
    <name evidence="8" type="ORF">LUZ63_008018</name>
</gene>
<evidence type="ECO:0000256" key="3">
    <source>
        <dbReference type="ARBA" id="ARBA00006427"/>
    </source>
</evidence>
<dbReference type="Pfam" id="PF25781">
    <property type="entry name" value="TPR_TEX10"/>
    <property type="match status" value="1"/>
</dbReference>
<name>A0A9Q0HV39_9POAL</name>
<keyword evidence="4" id="KW-0539">Nucleus</keyword>
<dbReference type="InterPro" id="IPR057949">
    <property type="entry name" value="TPR_TEX10"/>
</dbReference>
<proteinExistence type="inferred from homology"/>
<evidence type="ECO:0000256" key="4">
    <source>
        <dbReference type="ARBA" id="ARBA00023242"/>
    </source>
</evidence>